<dbReference type="EMBL" id="RZUG01000011">
    <property type="protein sequence ID" value="KAA8825135.1"/>
    <property type="molecule type" value="Genomic_DNA"/>
</dbReference>
<organism evidence="2 3">
    <name type="scientific">Bifidobacterium reuteri</name>
    <dbReference type="NCBI Taxonomy" id="983706"/>
    <lineage>
        <taxon>Bacteria</taxon>
        <taxon>Bacillati</taxon>
        <taxon>Actinomycetota</taxon>
        <taxon>Actinomycetes</taxon>
        <taxon>Bifidobacteriales</taxon>
        <taxon>Bifidobacteriaceae</taxon>
        <taxon>Bifidobacterium</taxon>
    </lineage>
</organism>
<accession>A0A5J5E811</accession>
<comment type="caution">
    <text evidence="2">The sequence shown here is derived from an EMBL/GenBank/DDBJ whole genome shotgun (WGS) entry which is preliminary data.</text>
</comment>
<evidence type="ECO:0000313" key="3">
    <source>
        <dbReference type="Proteomes" id="UP000326251"/>
    </source>
</evidence>
<dbReference type="AlphaFoldDB" id="A0A5J5E811"/>
<dbReference type="RefSeq" id="WP_140558930.1">
    <property type="nucleotide sequence ID" value="NZ_RZUG01000011.1"/>
</dbReference>
<protein>
    <submittedName>
        <fullName evidence="2">Uncharacterized protein</fullName>
    </submittedName>
</protein>
<gene>
    <name evidence="2" type="ORF">EMO92_06865</name>
</gene>
<name>A0A5J5E811_9BIFI</name>
<dbReference type="Proteomes" id="UP000326251">
    <property type="component" value="Unassembled WGS sequence"/>
</dbReference>
<proteinExistence type="predicted"/>
<sequence length="68" mass="7956">MTRPNSTHATHITSRSTTPRRVGAKRGEARLTSAYHKQQQRTHEEVVEIMLRLAREDREKQAKEEETE</sequence>
<reference evidence="2 3" key="1">
    <citation type="journal article" date="2019" name="Syst. Appl. Microbiol.">
        <title>Characterization of Bifidobacterium species in feaces of the Egyptian fruit bat: Description of B. vespertilionis sp. nov. and B. rousetti sp. nov.</title>
        <authorList>
            <person name="Modesto M."/>
            <person name="Satti M."/>
            <person name="Watanabe K."/>
            <person name="Puglisi E."/>
            <person name="Morelli L."/>
            <person name="Huang C.-H."/>
            <person name="Liou J.-S."/>
            <person name="Miyashita M."/>
            <person name="Tamura T."/>
            <person name="Saito S."/>
            <person name="Mori K."/>
            <person name="Huang L."/>
            <person name="Sciavilla P."/>
            <person name="Sandri C."/>
            <person name="Spiezio C."/>
            <person name="Vitali F."/>
            <person name="Cavalieri D."/>
            <person name="Perpetuini G."/>
            <person name="Tofalo R."/>
            <person name="Bonetti A."/>
            <person name="Arita M."/>
            <person name="Mattarelli P."/>
        </authorList>
    </citation>
    <scope>NUCLEOTIDE SEQUENCE [LARGE SCALE GENOMIC DNA]</scope>
    <source>
        <strain evidence="2 3">RST19</strain>
    </source>
</reference>
<evidence type="ECO:0000313" key="2">
    <source>
        <dbReference type="EMBL" id="KAA8825135.1"/>
    </source>
</evidence>
<feature type="compositionally biased region" description="Polar residues" evidence="1">
    <location>
        <begin position="1"/>
        <end position="19"/>
    </location>
</feature>
<evidence type="ECO:0000256" key="1">
    <source>
        <dbReference type="SAM" id="MobiDB-lite"/>
    </source>
</evidence>
<feature type="region of interest" description="Disordered" evidence="1">
    <location>
        <begin position="1"/>
        <end position="26"/>
    </location>
</feature>